<keyword evidence="10" id="KW-0456">Lyase</keyword>
<dbReference type="Pfam" id="PF02775">
    <property type="entry name" value="TPP_enzyme_C"/>
    <property type="match status" value="1"/>
</dbReference>
<evidence type="ECO:0000256" key="12">
    <source>
        <dbReference type="RuleBase" id="RU362132"/>
    </source>
</evidence>
<organism evidence="16">
    <name type="scientific">Planktothricoides raciborskii GIHE-MW2</name>
    <dbReference type="NCBI Taxonomy" id="2792601"/>
    <lineage>
        <taxon>Bacteria</taxon>
        <taxon>Bacillati</taxon>
        <taxon>Cyanobacteriota</taxon>
        <taxon>Cyanophyceae</taxon>
        <taxon>Oscillatoriophycideae</taxon>
        <taxon>Oscillatoriales</taxon>
        <taxon>Oscillatoriaceae</taxon>
        <taxon>Planktothricoides</taxon>
    </lineage>
</organism>
<evidence type="ECO:0000256" key="6">
    <source>
        <dbReference type="ARBA" id="ARBA00022723"/>
    </source>
</evidence>
<evidence type="ECO:0000256" key="8">
    <source>
        <dbReference type="ARBA" id="ARBA00022842"/>
    </source>
</evidence>
<dbReference type="GO" id="GO:0004737">
    <property type="term" value="F:pyruvate decarboxylase activity"/>
    <property type="evidence" value="ECO:0007669"/>
    <property type="project" value="TreeGrafter"/>
</dbReference>
<reference evidence="16" key="1">
    <citation type="submission" date="2024-07" db="EMBL/GenBank/DDBJ databases">
        <authorList>
            <person name="Kim Y.J."/>
            <person name="Jeong J.Y."/>
        </authorList>
    </citation>
    <scope>NUCLEOTIDE SEQUENCE</scope>
    <source>
        <strain evidence="16">GIHE-MW2</strain>
    </source>
</reference>
<evidence type="ECO:0000256" key="1">
    <source>
        <dbReference type="ARBA" id="ARBA00001920"/>
    </source>
</evidence>
<evidence type="ECO:0000313" key="16">
    <source>
        <dbReference type="EMBL" id="XCM35063.1"/>
    </source>
</evidence>
<dbReference type="Pfam" id="PF00205">
    <property type="entry name" value="TPP_enzyme_M"/>
    <property type="match status" value="1"/>
</dbReference>
<dbReference type="PANTHER" id="PTHR43452:SF30">
    <property type="entry name" value="PYRUVATE DECARBOXYLASE ISOZYME 1-RELATED"/>
    <property type="match status" value="1"/>
</dbReference>
<protein>
    <recommendedName>
        <fullName evidence="5">Alpha-keto-acid decarboxylase</fullName>
    </recommendedName>
</protein>
<gene>
    <name evidence="16" type="ORF">ABWT76_003717</name>
</gene>
<dbReference type="InterPro" id="IPR011766">
    <property type="entry name" value="TPP_enzyme_TPP-bd"/>
</dbReference>
<feature type="domain" description="Thiamine pyrophosphate enzyme N-terminal TPP-binding" evidence="15">
    <location>
        <begin position="3"/>
        <end position="111"/>
    </location>
</feature>
<evidence type="ECO:0000259" key="15">
    <source>
        <dbReference type="Pfam" id="PF02776"/>
    </source>
</evidence>
<dbReference type="InterPro" id="IPR012000">
    <property type="entry name" value="Thiamin_PyroP_enz_cen_dom"/>
</dbReference>
<accession>A0AAU8J8F6</accession>
<evidence type="ECO:0000256" key="2">
    <source>
        <dbReference type="ARBA" id="ARBA00001964"/>
    </source>
</evidence>
<dbReference type="GO" id="GO:0000287">
    <property type="term" value="F:magnesium ion binding"/>
    <property type="evidence" value="ECO:0007669"/>
    <property type="project" value="InterPro"/>
</dbReference>
<dbReference type="InterPro" id="IPR000399">
    <property type="entry name" value="TPP-bd_CS"/>
</dbReference>
<evidence type="ECO:0000256" key="10">
    <source>
        <dbReference type="ARBA" id="ARBA00023239"/>
    </source>
</evidence>
<proteinExistence type="inferred from homology"/>
<dbReference type="InterPro" id="IPR029035">
    <property type="entry name" value="DHS-like_NAD/FAD-binding_dom"/>
</dbReference>
<comment type="cofactor">
    <cofactor evidence="1">
        <name>a metal cation</name>
        <dbReference type="ChEBI" id="CHEBI:25213"/>
    </cofactor>
</comment>
<dbReference type="PANTHER" id="PTHR43452">
    <property type="entry name" value="PYRUVATE DECARBOXYLASE"/>
    <property type="match status" value="1"/>
</dbReference>
<evidence type="ECO:0000256" key="9">
    <source>
        <dbReference type="ARBA" id="ARBA00023052"/>
    </source>
</evidence>
<evidence type="ECO:0000256" key="3">
    <source>
        <dbReference type="ARBA" id="ARBA00002938"/>
    </source>
</evidence>
<dbReference type="SUPFAM" id="SSF52467">
    <property type="entry name" value="DHS-like NAD/FAD-binding domain"/>
    <property type="match status" value="1"/>
</dbReference>
<dbReference type="CDD" id="cd07038">
    <property type="entry name" value="TPP_PYR_PDC_IPDC_like"/>
    <property type="match status" value="1"/>
</dbReference>
<comment type="similarity">
    <text evidence="4 12">Belongs to the TPP enzyme family.</text>
</comment>
<feature type="binding site" evidence="11">
    <location>
        <position position="455"/>
    </location>
    <ligand>
        <name>Mg(2+)</name>
        <dbReference type="ChEBI" id="CHEBI:18420"/>
    </ligand>
</feature>
<evidence type="ECO:0000256" key="4">
    <source>
        <dbReference type="ARBA" id="ARBA00007812"/>
    </source>
</evidence>
<comment type="cofactor">
    <cofactor evidence="2">
        <name>thiamine diphosphate</name>
        <dbReference type="ChEBI" id="CHEBI:58937"/>
    </cofactor>
</comment>
<evidence type="ECO:0000256" key="5">
    <source>
        <dbReference type="ARBA" id="ARBA00020054"/>
    </source>
</evidence>
<dbReference type="InterPro" id="IPR047214">
    <property type="entry name" value="TPP_PDC_IPDC"/>
</dbReference>
<sequence length="541" mass="59967">MPKLGEYIFQVLHQYGVQHAFGIPGDYVLSLFDVLTESEIQPIVMTHEPSVGFAADVYARIRGLGVAVVTYGVGGLNMINPIAGAYAEKSPVVVLSGSPGVGERQKRDLLHHKVKTFDSQRRIYEEVTLYAVTLDDPFTAAREIHKAIDYALKFKRPVYLEIPRDRVYAEIEPISIQPQPIKQTDPETLDEAIAETIAMVNQAKSPVILAGVELHRFNLQEQLLILAEKLGCPVVTTVLGKSVFPEAHPQYLGIYNGVSSSHLVQSLVEESDCLLMLGTFLTDINLGLFTAHLDVANAISVNSEIITIKHHEYHHILFEDFIQSLCHREDLPHSQQTLVKEIRDRVFPTTEKISMGGLIYELNQFIDENTVFLADPGDCLFAADDIWMQEGTSFFCPAYYASMGFAIPGAIGAYFADPFRRPIALVGDGSFQMTGMELLTAKHLGINPIVIVTNNASFATLRAMGHQEAKYVNIPTLDYAKLAELMGGNGFAIETRSQFRTALHEAKKRDNFSILDVRLSPEDISPGLQKLCNVFAKTLKG</sequence>
<dbReference type="SUPFAM" id="SSF52518">
    <property type="entry name" value="Thiamin diphosphate-binding fold (THDP-binding)"/>
    <property type="match status" value="2"/>
</dbReference>
<dbReference type="Gene3D" id="3.40.50.970">
    <property type="match status" value="2"/>
</dbReference>
<dbReference type="GO" id="GO:0000949">
    <property type="term" value="P:aromatic amino acid family catabolic process to alcohol via Ehrlich pathway"/>
    <property type="evidence" value="ECO:0007669"/>
    <property type="project" value="TreeGrafter"/>
</dbReference>
<name>A0AAU8J8F6_9CYAN</name>
<feature type="domain" description="Thiamine pyrophosphate enzyme TPP-binding" evidence="14">
    <location>
        <begin position="382"/>
        <end position="517"/>
    </location>
</feature>
<dbReference type="InterPro" id="IPR012001">
    <property type="entry name" value="Thiamin_PyroP_enz_TPP-bd_dom"/>
</dbReference>
<keyword evidence="8 11" id="KW-0460">Magnesium</keyword>
<evidence type="ECO:0000256" key="7">
    <source>
        <dbReference type="ARBA" id="ARBA00022793"/>
    </source>
</evidence>
<dbReference type="PIRSF" id="PIRSF036565">
    <property type="entry name" value="Pyruvt_ip_decrb"/>
    <property type="match status" value="1"/>
</dbReference>
<dbReference type="CDD" id="cd02005">
    <property type="entry name" value="TPP_PDC_IPDC"/>
    <property type="match status" value="1"/>
</dbReference>
<dbReference type="AlphaFoldDB" id="A0AAU8J8F6"/>
<dbReference type="RefSeq" id="WP_354634773.1">
    <property type="nucleotide sequence ID" value="NZ_CP159837.1"/>
</dbReference>
<dbReference type="InterPro" id="IPR012110">
    <property type="entry name" value="PDC/IPDC-like"/>
</dbReference>
<keyword evidence="6 11" id="KW-0479">Metal-binding</keyword>
<dbReference type="GO" id="GO:0005829">
    <property type="term" value="C:cytosol"/>
    <property type="evidence" value="ECO:0007669"/>
    <property type="project" value="TreeGrafter"/>
</dbReference>
<keyword evidence="7" id="KW-0210">Decarboxylase</keyword>
<feature type="domain" description="Thiamine pyrophosphate enzyme central" evidence="13">
    <location>
        <begin position="193"/>
        <end position="309"/>
    </location>
</feature>
<dbReference type="InterPro" id="IPR047213">
    <property type="entry name" value="TPP_PYR_PDC_IPDC-like"/>
</dbReference>
<feature type="binding site" evidence="11">
    <location>
        <position position="428"/>
    </location>
    <ligand>
        <name>Mg(2+)</name>
        <dbReference type="ChEBI" id="CHEBI:18420"/>
    </ligand>
</feature>
<evidence type="ECO:0000259" key="14">
    <source>
        <dbReference type="Pfam" id="PF02775"/>
    </source>
</evidence>
<comment type="function">
    <text evidence="3">Decarboxylates branched-chain and aromatic alpha-keto acids to aldehydes.</text>
</comment>
<evidence type="ECO:0000256" key="11">
    <source>
        <dbReference type="PIRSR" id="PIRSR036565-2"/>
    </source>
</evidence>
<dbReference type="PROSITE" id="PS00187">
    <property type="entry name" value="TPP_ENZYMES"/>
    <property type="match status" value="1"/>
</dbReference>
<dbReference type="Pfam" id="PF02776">
    <property type="entry name" value="TPP_enzyme_N"/>
    <property type="match status" value="1"/>
</dbReference>
<comment type="cofactor">
    <cofactor evidence="11">
        <name>Mg(2+)</name>
        <dbReference type="ChEBI" id="CHEBI:18420"/>
    </cofactor>
    <text evidence="11">Binds 1 Mg(2+) per subunit.</text>
</comment>
<dbReference type="InterPro" id="IPR029061">
    <property type="entry name" value="THDP-binding"/>
</dbReference>
<dbReference type="EMBL" id="CP159837">
    <property type="protein sequence ID" value="XCM35063.1"/>
    <property type="molecule type" value="Genomic_DNA"/>
</dbReference>
<dbReference type="Gene3D" id="3.40.50.1220">
    <property type="entry name" value="TPP-binding domain"/>
    <property type="match status" value="1"/>
</dbReference>
<keyword evidence="9 12" id="KW-0786">Thiamine pyrophosphate</keyword>
<evidence type="ECO:0000259" key="13">
    <source>
        <dbReference type="Pfam" id="PF00205"/>
    </source>
</evidence>
<dbReference type="GO" id="GO:0030976">
    <property type="term" value="F:thiamine pyrophosphate binding"/>
    <property type="evidence" value="ECO:0007669"/>
    <property type="project" value="InterPro"/>
</dbReference>